<evidence type="ECO:0000256" key="6">
    <source>
        <dbReference type="ARBA" id="ARBA00022664"/>
    </source>
</evidence>
<name>A0A8H7RMC4_9FUNG</name>
<dbReference type="Pfam" id="PF01207">
    <property type="entry name" value="Dus"/>
    <property type="match status" value="1"/>
</dbReference>
<gene>
    <name evidence="23" type="ORF">INT47_011209</name>
</gene>
<dbReference type="PROSITE" id="PS50103">
    <property type="entry name" value="ZF_C3H1"/>
    <property type="match status" value="1"/>
</dbReference>
<evidence type="ECO:0000256" key="9">
    <source>
        <dbReference type="ARBA" id="ARBA00022737"/>
    </source>
</evidence>
<protein>
    <recommendedName>
        <fullName evidence="3 20">tRNA-dihydrouridine(47) synthase [NAD(P)(+)]</fullName>
        <ecNumber evidence="2 20">1.3.1.89</ecNumber>
    </recommendedName>
    <alternativeName>
        <fullName evidence="20">tRNA-dihydrouridine synthase 3</fullName>
    </alternativeName>
</protein>
<evidence type="ECO:0000256" key="13">
    <source>
        <dbReference type="ARBA" id="ARBA00023002"/>
    </source>
</evidence>
<dbReference type="EMBL" id="JAEPRD010000004">
    <property type="protein sequence ID" value="KAG2213060.1"/>
    <property type="molecule type" value="Genomic_DNA"/>
</dbReference>
<dbReference type="GO" id="GO:0008270">
    <property type="term" value="F:zinc ion binding"/>
    <property type="evidence" value="ECO:0007669"/>
    <property type="project" value="UniProtKB-KW"/>
</dbReference>
<dbReference type="GO" id="GO:0050660">
    <property type="term" value="F:flavin adenine dinucleotide binding"/>
    <property type="evidence" value="ECO:0007669"/>
    <property type="project" value="UniProtKB-UniRule"/>
</dbReference>
<evidence type="ECO:0000313" key="24">
    <source>
        <dbReference type="Proteomes" id="UP000603453"/>
    </source>
</evidence>
<organism evidence="23 24">
    <name type="scientific">Mucor saturninus</name>
    <dbReference type="NCBI Taxonomy" id="64648"/>
    <lineage>
        <taxon>Eukaryota</taxon>
        <taxon>Fungi</taxon>
        <taxon>Fungi incertae sedis</taxon>
        <taxon>Mucoromycota</taxon>
        <taxon>Mucoromycotina</taxon>
        <taxon>Mucoromycetes</taxon>
        <taxon>Mucorales</taxon>
        <taxon>Mucorineae</taxon>
        <taxon>Mucoraceae</taxon>
        <taxon>Mucor</taxon>
    </lineage>
</organism>
<evidence type="ECO:0000256" key="8">
    <source>
        <dbReference type="ARBA" id="ARBA00022723"/>
    </source>
</evidence>
<dbReference type="PROSITE" id="PS01136">
    <property type="entry name" value="UPF0034"/>
    <property type="match status" value="1"/>
</dbReference>
<dbReference type="CDD" id="cd02801">
    <property type="entry name" value="DUS_like_FMN"/>
    <property type="match status" value="1"/>
</dbReference>
<keyword evidence="10 19" id="KW-0863">Zinc-finger</keyword>
<dbReference type="GO" id="GO:0003723">
    <property type="term" value="F:RNA binding"/>
    <property type="evidence" value="ECO:0007669"/>
    <property type="project" value="TreeGrafter"/>
</dbReference>
<evidence type="ECO:0000256" key="15">
    <source>
        <dbReference type="ARBA" id="ARBA00048266"/>
    </source>
</evidence>
<evidence type="ECO:0000256" key="1">
    <source>
        <dbReference type="ARBA" id="ARBA00001917"/>
    </source>
</evidence>
<evidence type="ECO:0000256" key="16">
    <source>
        <dbReference type="ARBA" id="ARBA00048342"/>
    </source>
</evidence>
<keyword evidence="13 20" id="KW-0560">Oxidoreductase</keyword>
<sequence length="645" mass="73185">MVQFDHRAGEAHIKPEFRKERWFDDERAEQVAELPPNDDAAEGEPKERNSGKKQKNVRGANKGQRGKKRIEDSIKLCKATSRGEECEFGTEKKEHNSCRFSHDLEAYLKIKPADLGDSCIQFNLFGKCPFGYKCRYLGAHLDKNNKLVVNEELASKNPVYTVNGISTGTQTRLLRQKYDFPRTQEYMKVVEKEIADEQTFMKNNAIKRKALEDPALQAAPAPTAEPSAKKVKPEVESDSENEEFFDAASEFTHVSTESAAPATTTAIKTEKPIGPIDTGYKKIIDFRNKTYLAPLTTVGNLPFRRICKEYGVDITCGEMALAANLLKGQQSEWALTKRHKSEDIFGIQICGSKVEQVTKACEVLNQEADVDFIDLNMGCPIDLVFKQGAGSALLDARGRMFKILKGMQSVTDIPITAKFRTGIKDNQPLADRIVPRLEEMGIALSTIHGRSRTQRYTKKADWEYVGKMKHLTHTMPLYGNGDIMSFEDYNHDKEISGVDGVMIGRGALIKPWIFDEIENQRHWDISANERLDMMKRFCNYGLEHWGTDSQGLNTTRRFLCEWQSFLYRYIPVGVLEHPPQHMNERPPPYQGRNDLETLMASPLASDWVKISELLLGPVPDDFVFVPKHKANSFDKIEVKHKIILL</sequence>
<keyword evidence="8 19" id="KW-0479">Metal-binding</keyword>
<evidence type="ECO:0000256" key="18">
    <source>
        <dbReference type="ARBA" id="ARBA00049513"/>
    </source>
</evidence>
<feature type="region of interest" description="Disordered" evidence="21">
    <location>
        <begin position="1"/>
        <end position="67"/>
    </location>
</feature>
<keyword evidence="5 20" id="KW-0288">FMN</keyword>
<keyword evidence="4 20" id="KW-0285">Flavoprotein</keyword>
<dbReference type="GO" id="GO:0006397">
    <property type="term" value="P:mRNA processing"/>
    <property type="evidence" value="ECO:0007669"/>
    <property type="project" value="UniProtKB-KW"/>
</dbReference>
<keyword evidence="14 20" id="KW-0520">NAD</keyword>
<evidence type="ECO:0000256" key="3">
    <source>
        <dbReference type="ARBA" id="ARBA00022143"/>
    </source>
</evidence>
<dbReference type="InterPro" id="IPR035587">
    <property type="entry name" value="DUS-like_FMN-bd"/>
</dbReference>
<evidence type="ECO:0000256" key="5">
    <source>
        <dbReference type="ARBA" id="ARBA00022643"/>
    </source>
</evidence>
<evidence type="ECO:0000256" key="11">
    <source>
        <dbReference type="ARBA" id="ARBA00022833"/>
    </source>
</evidence>
<comment type="catalytic activity">
    <reaction evidence="16">
        <text>a 5,6-dihydrouridine in mRNA + NAD(+) = a uridine in mRNA + NADH + H(+)</text>
        <dbReference type="Rhea" id="RHEA:69851"/>
        <dbReference type="Rhea" id="RHEA-COMP:14658"/>
        <dbReference type="Rhea" id="RHEA-COMP:17789"/>
        <dbReference type="ChEBI" id="CHEBI:15378"/>
        <dbReference type="ChEBI" id="CHEBI:57540"/>
        <dbReference type="ChEBI" id="CHEBI:57945"/>
        <dbReference type="ChEBI" id="CHEBI:65315"/>
        <dbReference type="ChEBI" id="CHEBI:74443"/>
    </reaction>
    <physiologicalReaction direction="right-to-left" evidence="16">
        <dbReference type="Rhea" id="RHEA:69853"/>
    </physiologicalReaction>
</comment>
<feature type="domain" description="C3H1-type" evidence="22">
    <location>
        <begin position="118"/>
        <end position="143"/>
    </location>
</feature>
<reference evidence="23" key="1">
    <citation type="submission" date="2020-12" db="EMBL/GenBank/DDBJ databases">
        <title>Metabolic potential, ecology and presence of endohyphal bacteria is reflected in genomic diversity of Mucoromycotina.</title>
        <authorList>
            <person name="Muszewska A."/>
            <person name="Okrasinska A."/>
            <person name="Steczkiewicz K."/>
            <person name="Drgas O."/>
            <person name="Orlowska M."/>
            <person name="Perlinska-Lenart U."/>
            <person name="Aleksandrzak-Piekarczyk T."/>
            <person name="Szatraj K."/>
            <person name="Zielenkiewicz U."/>
            <person name="Pilsyk S."/>
            <person name="Malc E."/>
            <person name="Mieczkowski P."/>
            <person name="Kruszewska J.S."/>
            <person name="Biernat P."/>
            <person name="Pawlowska J."/>
        </authorList>
    </citation>
    <scope>NUCLEOTIDE SEQUENCE</scope>
    <source>
        <strain evidence="23">WA0000017839</strain>
    </source>
</reference>
<evidence type="ECO:0000256" key="14">
    <source>
        <dbReference type="ARBA" id="ARBA00023027"/>
    </source>
</evidence>
<dbReference type="InterPro" id="IPR018517">
    <property type="entry name" value="tRNA_hU_synthase_CS"/>
</dbReference>
<evidence type="ECO:0000313" key="23">
    <source>
        <dbReference type="EMBL" id="KAG2213060.1"/>
    </source>
</evidence>
<dbReference type="InterPro" id="IPR000571">
    <property type="entry name" value="Znf_CCCH"/>
</dbReference>
<dbReference type="Pfam" id="PF25585">
    <property type="entry name" value="zf-CCCH_DUS3L"/>
    <property type="match status" value="1"/>
</dbReference>
<evidence type="ECO:0000256" key="17">
    <source>
        <dbReference type="ARBA" id="ARBA00049447"/>
    </source>
</evidence>
<dbReference type="PANTHER" id="PTHR45846:SF1">
    <property type="entry name" value="TRNA-DIHYDROURIDINE(47) SYNTHASE [NAD(P)(+)]-LIKE"/>
    <property type="match status" value="1"/>
</dbReference>
<evidence type="ECO:0000259" key="22">
    <source>
        <dbReference type="PROSITE" id="PS50103"/>
    </source>
</evidence>
<proteinExistence type="inferred from homology"/>
<dbReference type="PANTHER" id="PTHR45846">
    <property type="entry name" value="TRNA-DIHYDROURIDINE(47) SYNTHASE [NAD(P)(+)]-LIKE"/>
    <property type="match status" value="1"/>
</dbReference>
<keyword evidence="24" id="KW-1185">Reference proteome</keyword>
<feature type="zinc finger region" description="C3H1-type" evidence="19">
    <location>
        <begin position="118"/>
        <end position="143"/>
    </location>
</feature>
<dbReference type="Gene3D" id="3.20.20.70">
    <property type="entry name" value="Aldolase class I"/>
    <property type="match status" value="1"/>
</dbReference>
<dbReference type="OrthoDB" id="259935at2759"/>
<evidence type="ECO:0000256" key="20">
    <source>
        <dbReference type="RuleBase" id="RU291113"/>
    </source>
</evidence>
<dbReference type="FunFam" id="3.20.20.70:FF:000067">
    <property type="entry name" value="tRNA-dihydrouridine(47) synthase [NAD(P)(+)]"/>
    <property type="match status" value="1"/>
</dbReference>
<dbReference type="InterPro" id="IPR013785">
    <property type="entry name" value="Aldolase_TIM"/>
</dbReference>
<dbReference type="Proteomes" id="UP000603453">
    <property type="component" value="Unassembled WGS sequence"/>
</dbReference>
<accession>A0A8H7RMC4</accession>
<evidence type="ECO:0000256" key="19">
    <source>
        <dbReference type="PROSITE-ProRule" id="PRU00723"/>
    </source>
</evidence>
<keyword evidence="9" id="KW-0677">Repeat</keyword>
<evidence type="ECO:0000256" key="4">
    <source>
        <dbReference type="ARBA" id="ARBA00022630"/>
    </source>
</evidence>
<comment type="similarity">
    <text evidence="20">Belongs to the dus family. Dus3 subfamily.</text>
</comment>
<keyword evidence="12 20" id="KW-0521">NADP</keyword>
<dbReference type="GO" id="GO:0102265">
    <property type="term" value="F:tRNA-dihydrouridine47 synthase activity"/>
    <property type="evidence" value="ECO:0007669"/>
    <property type="project" value="UniProtKB-EC"/>
</dbReference>
<keyword evidence="6" id="KW-0507">mRNA processing</keyword>
<dbReference type="SUPFAM" id="SSF51395">
    <property type="entry name" value="FMN-linked oxidoreductases"/>
    <property type="match status" value="1"/>
</dbReference>
<evidence type="ECO:0000256" key="12">
    <source>
        <dbReference type="ARBA" id="ARBA00022857"/>
    </source>
</evidence>
<comment type="function">
    <text evidence="20">Catalyzes the synthesis of dihydrouridine, a modified base found in the D-loop of most tRNAs. Specifically modifies U47 in cytoplasmic tRNAs.</text>
</comment>
<evidence type="ECO:0000256" key="10">
    <source>
        <dbReference type="ARBA" id="ARBA00022771"/>
    </source>
</evidence>
<keyword evidence="7 20" id="KW-0819">tRNA processing</keyword>
<evidence type="ECO:0000256" key="2">
    <source>
        <dbReference type="ARBA" id="ARBA00012376"/>
    </source>
</evidence>
<comment type="catalytic activity">
    <reaction evidence="15">
        <text>5,6-dihydrouridine(47) in tRNA + NAD(+) = uridine(47) in tRNA + NADH + H(+)</text>
        <dbReference type="Rhea" id="RHEA:53364"/>
        <dbReference type="Rhea" id="RHEA-COMP:13539"/>
        <dbReference type="Rhea" id="RHEA-COMP:13540"/>
        <dbReference type="ChEBI" id="CHEBI:15378"/>
        <dbReference type="ChEBI" id="CHEBI:57540"/>
        <dbReference type="ChEBI" id="CHEBI:57945"/>
        <dbReference type="ChEBI" id="CHEBI:65315"/>
        <dbReference type="ChEBI" id="CHEBI:74443"/>
        <dbReference type="EC" id="1.3.1.89"/>
    </reaction>
    <physiologicalReaction direction="right-to-left" evidence="15">
        <dbReference type="Rhea" id="RHEA:53366"/>
    </physiologicalReaction>
</comment>
<comment type="catalytic activity">
    <reaction evidence="18">
        <text>5,6-dihydrouridine(47) in tRNA + NADP(+) = uridine(47) in tRNA + NADPH + H(+)</text>
        <dbReference type="Rhea" id="RHEA:53360"/>
        <dbReference type="Rhea" id="RHEA-COMP:13539"/>
        <dbReference type="Rhea" id="RHEA-COMP:13540"/>
        <dbReference type="ChEBI" id="CHEBI:15378"/>
        <dbReference type="ChEBI" id="CHEBI:57783"/>
        <dbReference type="ChEBI" id="CHEBI:58349"/>
        <dbReference type="ChEBI" id="CHEBI:65315"/>
        <dbReference type="ChEBI" id="CHEBI:74443"/>
        <dbReference type="EC" id="1.3.1.89"/>
    </reaction>
    <physiologicalReaction direction="right-to-left" evidence="18">
        <dbReference type="Rhea" id="RHEA:53362"/>
    </physiologicalReaction>
</comment>
<evidence type="ECO:0000256" key="7">
    <source>
        <dbReference type="ARBA" id="ARBA00022694"/>
    </source>
</evidence>
<keyword evidence="11 19" id="KW-0862">Zinc</keyword>
<dbReference type="EC" id="1.3.1.89" evidence="2 20"/>
<feature type="compositionally biased region" description="Basic and acidic residues" evidence="21">
    <location>
        <begin position="1"/>
        <end position="30"/>
    </location>
</feature>
<evidence type="ECO:0000256" key="21">
    <source>
        <dbReference type="SAM" id="MobiDB-lite"/>
    </source>
</evidence>
<comment type="cofactor">
    <cofactor evidence="1 20">
        <name>FMN</name>
        <dbReference type="ChEBI" id="CHEBI:58210"/>
    </cofactor>
</comment>
<dbReference type="AlphaFoldDB" id="A0A8H7RMC4"/>
<comment type="catalytic activity">
    <reaction evidence="17">
        <text>a 5,6-dihydrouridine in mRNA + NADP(+) = a uridine in mRNA + NADPH + H(+)</text>
        <dbReference type="Rhea" id="RHEA:69855"/>
        <dbReference type="Rhea" id="RHEA-COMP:14658"/>
        <dbReference type="Rhea" id="RHEA-COMP:17789"/>
        <dbReference type="ChEBI" id="CHEBI:15378"/>
        <dbReference type="ChEBI" id="CHEBI:57783"/>
        <dbReference type="ChEBI" id="CHEBI:58349"/>
        <dbReference type="ChEBI" id="CHEBI:65315"/>
        <dbReference type="ChEBI" id="CHEBI:74443"/>
    </reaction>
    <physiologicalReaction direction="right-to-left" evidence="17">
        <dbReference type="Rhea" id="RHEA:69857"/>
    </physiologicalReaction>
</comment>
<feature type="region of interest" description="Disordered" evidence="21">
    <location>
        <begin position="217"/>
        <end position="237"/>
    </location>
</feature>
<comment type="caution">
    <text evidence="23">The sequence shown here is derived from an EMBL/GenBank/DDBJ whole genome shotgun (WGS) entry which is preliminary data.</text>
</comment>